<feature type="region of interest" description="Disordered" evidence="1">
    <location>
        <begin position="1014"/>
        <end position="1033"/>
    </location>
</feature>
<dbReference type="InterPro" id="IPR038765">
    <property type="entry name" value="Papain-like_cys_pep_sf"/>
</dbReference>
<proteinExistence type="predicted"/>
<evidence type="ECO:0000313" key="3">
    <source>
        <dbReference type="Proteomes" id="UP000749559"/>
    </source>
</evidence>
<feature type="compositionally biased region" description="Low complexity" evidence="1">
    <location>
        <begin position="73"/>
        <end position="86"/>
    </location>
</feature>
<dbReference type="Proteomes" id="UP000749559">
    <property type="component" value="Unassembled WGS sequence"/>
</dbReference>
<dbReference type="InterPro" id="IPR028890">
    <property type="entry name" value="Peptidase_C98"/>
</dbReference>
<feature type="region of interest" description="Disordered" evidence="1">
    <location>
        <begin position="632"/>
        <end position="653"/>
    </location>
</feature>
<comment type="caution">
    <text evidence="2">The sequence shown here is derived from an EMBL/GenBank/DDBJ whole genome shotgun (WGS) entry which is preliminary data.</text>
</comment>
<dbReference type="OrthoDB" id="6160353at2759"/>
<keyword evidence="3" id="KW-1185">Reference proteome</keyword>
<reference evidence="2" key="1">
    <citation type="submission" date="2022-03" db="EMBL/GenBank/DDBJ databases">
        <authorList>
            <person name="Martin C."/>
        </authorList>
    </citation>
    <scope>NUCLEOTIDE SEQUENCE</scope>
</reference>
<feature type="region of interest" description="Disordered" evidence="1">
    <location>
        <begin position="1044"/>
        <end position="1080"/>
    </location>
</feature>
<evidence type="ECO:0000256" key="1">
    <source>
        <dbReference type="SAM" id="MobiDB-lite"/>
    </source>
</evidence>
<dbReference type="GO" id="GO:0016926">
    <property type="term" value="P:protein desumoylation"/>
    <property type="evidence" value="ECO:0007669"/>
    <property type="project" value="TreeGrafter"/>
</dbReference>
<feature type="region of interest" description="Disordered" evidence="1">
    <location>
        <begin position="64"/>
        <end position="86"/>
    </location>
</feature>
<dbReference type="SUPFAM" id="SSF54001">
    <property type="entry name" value="Cysteine proteinases"/>
    <property type="match status" value="1"/>
</dbReference>
<organism evidence="2 3">
    <name type="scientific">Owenia fusiformis</name>
    <name type="common">Polychaete worm</name>
    <dbReference type="NCBI Taxonomy" id="6347"/>
    <lineage>
        <taxon>Eukaryota</taxon>
        <taxon>Metazoa</taxon>
        <taxon>Spiralia</taxon>
        <taxon>Lophotrochozoa</taxon>
        <taxon>Annelida</taxon>
        <taxon>Polychaeta</taxon>
        <taxon>Sedentaria</taxon>
        <taxon>Canalipalpata</taxon>
        <taxon>Sabellida</taxon>
        <taxon>Oweniida</taxon>
        <taxon>Oweniidae</taxon>
        <taxon>Owenia</taxon>
    </lineage>
</organism>
<dbReference type="InterPro" id="IPR028889">
    <property type="entry name" value="USP"/>
</dbReference>
<dbReference type="InterPro" id="IPR033505">
    <property type="entry name" value="USPL1"/>
</dbReference>
<dbReference type="Pfam" id="PF15499">
    <property type="entry name" value="Peptidase_C98"/>
    <property type="match status" value="2"/>
</dbReference>
<dbReference type="AlphaFoldDB" id="A0A8J1TQ69"/>
<protein>
    <submittedName>
        <fullName evidence="2">Uncharacterized protein</fullName>
    </submittedName>
</protein>
<dbReference type="PROSITE" id="PS50235">
    <property type="entry name" value="USP_3"/>
    <property type="match status" value="1"/>
</dbReference>
<dbReference type="GO" id="GO:0032183">
    <property type="term" value="F:SUMO binding"/>
    <property type="evidence" value="ECO:0007669"/>
    <property type="project" value="InterPro"/>
</dbReference>
<dbReference type="PANTHER" id="PTHR15294:SF3">
    <property type="entry name" value="SUMO-SPECIFIC ISOPEPTIDASE USPL1"/>
    <property type="match status" value="1"/>
</dbReference>
<dbReference type="PANTHER" id="PTHR15294">
    <property type="entry name" value="RETINOVIN-RELATED"/>
    <property type="match status" value="1"/>
</dbReference>
<dbReference type="GO" id="GO:0015030">
    <property type="term" value="C:Cajal body"/>
    <property type="evidence" value="ECO:0007669"/>
    <property type="project" value="TreeGrafter"/>
</dbReference>
<dbReference type="GO" id="GO:0030576">
    <property type="term" value="P:Cajal body organization"/>
    <property type="evidence" value="ECO:0007669"/>
    <property type="project" value="InterPro"/>
</dbReference>
<evidence type="ECO:0000313" key="2">
    <source>
        <dbReference type="EMBL" id="CAH1776105.1"/>
    </source>
</evidence>
<dbReference type="EMBL" id="CAIIXF020000001">
    <property type="protein sequence ID" value="CAH1776105.1"/>
    <property type="molecule type" value="Genomic_DNA"/>
</dbReference>
<sequence>MSEGDICSVCVANGRENRLHLFQVNLKEAILMCPDVQCTYPFGNKTLGGLVKERKATDIVITKPMKKSRHGLTTSSTSSSTCSSPLSVDSLESSFEAFRLKPNRSLSKDVIQSSSSSGKSAFVPYTAQESATKYGHNSVADLKVDTRASDMMSKNMKSEIEKWPQWENMDALCWLDVLLTVIVHNKSIIDLVSTTTTASVFATLLAAYQQAKTLLNTKHRVPLSAHPVKVQTGGGPHVMIDSYPAPISTVNIQNKTAPQTLAKPMEATDGEIELENFLDSFEEPSNTEKKSECKVQSRRKLALDEYGVYSEDLERACSIMENVRQDIWRRVQPSLKCKKGKHDSPVIAMPVVLKLMSLYDPLLLHHTWTFTCPKCNCKKSESQRKVLLTFPCIPVDFSAKNPCFVRPCFSCKIPGQRMYLKANNCPPLMMFHFVEGLPSNDVSKLTFEQQQYEYRVVSLVQYKQNPDHFVAWVKHPSGNTWMECDDLKPPVCSFNHKTLEVPASQIHIVVWERFPLPPDAPQDCMDIDETVSLDSVGPGVSGADILPKISDGKVKQLAIMVTPETAPSGDVISNSNTIAISCDKTANSTITLSSDDVTTTSDSNIVLSSNEPIIEKVLPHVAGIDRTMNAMDTLDTSSTDDTDSSGPDSRHKRINVEKVKKDSTSPDRIECDLLFNPIDPVESVTFTYIKPKESTTTLITRAPNSNKTLTTKENTTVMKPISDKQFQNSNTLINAESAVVMKPIKANPTCVMDTLVKNNPLNNSPMLVIPVPKLADRPSNMNSTASSNKATLGPIPKPIVSSNTQFSAFTLRDSSNMSQIQPLSKMVVHSNGGLIDTAKYTEPIVPLQVNTPVTQTSTNLGFIKAPVRRNSKRTQVKDERNTVPAGLRASVSANRFLGSLGVRSSSISTPIISHSLSSATPKTGVPSLNTNLPLRQSQSPFGKNRFKLIKDSPNNLTPSESYSAISSPIPTNTMVPERKSYMDVVGSLLKTSRKADTVGSKYKFSGYKPRGPDVESKVVAPNPKIPPTVDTNPSKVVMFSSEIETSTPKMKKRKLAPKQTKSVLKKQKPNIQKKADNDKSGENMEKLVTNFLKGIGKSSSKGVKIELMRDMRHLKANHNNKRSPRKYLLVKKPEFDDGDSDNVIPIAEIEVEDDSVQDQSTGDTSDSVMKELCVSLDLPVSQNSNNIDDESSEKIISDLLDNTGATNIGMPDLNPIGELTLPTEEGASNTRKDTLGSDASRVIDANICDIHQLSLDTSVFDGIAEDIDDVFKGI</sequence>
<gene>
    <name evidence="2" type="ORF">OFUS_LOCUS3318</name>
</gene>
<accession>A0A8J1TQ69</accession>
<name>A0A8J1TQ69_OWEFU</name>